<organism evidence="1 2">
    <name type="scientific">Nannochloropsis gaditana</name>
    <dbReference type="NCBI Taxonomy" id="72520"/>
    <lineage>
        <taxon>Eukaryota</taxon>
        <taxon>Sar</taxon>
        <taxon>Stramenopiles</taxon>
        <taxon>Ochrophyta</taxon>
        <taxon>Eustigmatophyceae</taxon>
        <taxon>Eustigmatales</taxon>
        <taxon>Monodopsidaceae</taxon>
        <taxon>Nannochloropsis</taxon>
    </lineage>
</organism>
<name>W7T7K6_9STRA</name>
<sequence>MERALHSQDVVKAVLSYLDHYTLLRRGARVSRGWQRVIEAGGLGEEACRLAFWSHYRSQDECYPNDFATISTSSFSWRKECKSRRLNGWSPREDIVGPSTVCDITGDVIFAVAATPVDSLFICGGENGILYFIDITEEVGKAIRYHFEAHTGTLLALSARKSCPGRDGVSMYHVISGDTLGCIQINAVDVVHRTRHILYTLRLKTSVLHFVRLRRDMQASALRDGTVFCWRDYSGSQEKSGEGHGSGEANATHAHNGEVTHFTGIGEENRVRLLVTASNSDQNLRTWRTAFGKDPGNSVRVELEPMQVLSLASLSVGSLCTSSGMSVAPDGVVTLGFGNGRVCSLDAYTCSLISVLHVHDDEVWDVRSCGSGMVVTSSRDRSVAVSDIRSADPSDHFRLAVGNWIVRVKATPACLLLLGFDAQLRVVRKRSLKM</sequence>
<dbReference type="SUPFAM" id="SSF50978">
    <property type="entry name" value="WD40 repeat-like"/>
    <property type="match status" value="1"/>
</dbReference>
<reference evidence="1 2" key="1">
    <citation type="journal article" date="2014" name="Mol. Plant">
        <title>Chromosome Scale Genome Assembly and Transcriptome Profiling of Nannochloropsis gaditana in Nitrogen Depletion.</title>
        <authorList>
            <person name="Corteggiani Carpinelli E."/>
            <person name="Telatin A."/>
            <person name="Vitulo N."/>
            <person name="Forcato C."/>
            <person name="D'Angelo M."/>
            <person name="Schiavon R."/>
            <person name="Vezzi A."/>
            <person name="Giacometti G.M."/>
            <person name="Morosinotto T."/>
            <person name="Valle G."/>
        </authorList>
    </citation>
    <scope>NUCLEOTIDE SEQUENCE [LARGE SCALE GENOMIC DNA]</scope>
    <source>
        <strain evidence="1 2">B-31</strain>
    </source>
</reference>
<dbReference type="EMBL" id="AZIL01002191">
    <property type="protein sequence ID" value="EWM22432.1"/>
    <property type="molecule type" value="Genomic_DNA"/>
</dbReference>
<dbReference type="SUPFAM" id="SSF81383">
    <property type="entry name" value="F-box domain"/>
    <property type="match status" value="1"/>
</dbReference>
<dbReference type="InterPro" id="IPR001680">
    <property type="entry name" value="WD40_rpt"/>
</dbReference>
<evidence type="ECO:0000313" key="2">
    <source>
        <dbReference type="Proteomes" id="UP000019335"/>
    </source>
</evidence>
<dbReference type="InterPro" id="IPR036322">
    <property type="entry name" value="WD40_repeat_dom_sf"/>
</dbReference>
<gene>
    <name evidence="1" type="ORF">Naga_100011g42</name>
</gene>
<dbReference type="Proteomes" id="UP000019335">
    <property type="component" value="Unassembled WGS sequence"/>
</dbReference>
<keyword evidence="2" id="KW-1185">Reference proteome</keyword>
<comment type="caution">
    <text evidence="1">The sequence shown here is derived from an EMBL/GenBank/DDBJ whole genome shotgun (WGS) entry which is preliminary data.</text>
</comment>
<evidence type="ECO:0000313" key="1">
    <source>
        <dbReference type="EMBL" id="EWM22432.1"/>
    </source>
</evidence>
<dbReference type="AlphaFoldDB" id="W7T7K6"/>
<protein>
    <submittedName>
        <fullName evidence="1">WD40-repeat-containing protein</fullName>
    </submittedName>
</protein>
<dbReference type="InterPro" id="IPR036047">
    <property type="entry name" value="F-box-like_dom_sf"/>
</dbReference>
<dbReference type="SMART" id="SM00320">
    <property type="entry name" value="WD40"/>
    <property type="match status" value="3"/>
</dbReference>
<dbReference type="InterPro" id="IPR015943">
    <property type="entry name" value="WD40/YVTN_repeat-like_dom_sf"/>
</dbReference>
<accession>W7T7K6</accession>
<dbReference type="Gene3D" id="2.130.10.10">
    <property type="entry name" value="YVTN repeat-like/Quinoprotein amine dehydrogenase"/>
    <property type="match status" value="2"/>
</dbReference>
<proteinExistence type="predicted"/>